<dbReference type="GO" id="GO:0015171">
    <property type="term" value="F:amino acid transmembrane transporter activity"/>
    <property type="evidence" value="ECO:0007669"/>
    <property type="project" value="TreeGrafter"/>
</dbReference>
<dbReference type="InterPro" id="IPR001123">
    <property type="entry name" value="LeuE-type"/>
</dbReference>
<dbReference type="Proteomes" id="UP000603141">
    <property type="component" value="Unassembled WGS sequence"/>
</dbReference>
<gene>
    <name evidence="7" type="ORF">JIN85_02330</name>
</gene>
<accession>A0A934S7Q0</accession>
<protein>
    <submittedName>
        <fullName evidence="7">LysE family translocator</fullName>
    </submittedName>
</protein>
<dbReference type="AlphaFoldDB" id="A0A934S7Q0"/>
<keyword evidence="5 6" id="KW-0472">Membrane</keyword>
<evidence type="ECO:0000256" key="1">
    <source>
        <dbReference type="ARBA" id="ARBA00004651"/>
    </source>
</evidence>
<evidence type="ECO:0000256" key="3">
    <source>
        <dbReference type="ARBA" id="ARBA00022692"/>
    </source>
</evidence>
<dbReference type="Pfam" id="PF01810">
    <property type="entry name" value="LysE"/>
    <property type="match status" value="1"/>
</dbReference>
<feature type="transmembrane region" description="Helical" evidence="6">
    <location>
        <begin position="71"/>
        <end position="89"/>
    </location>
</feature>
<dbReference type="PIRSF" id="PIRSF006324">
    <property type="entry name" value="LeuE"/>
    <property type="match status" value="1"/>
</dbReference>
<keyword evidence="8" id="KW-1185">Reference proteome</keyword>
<keyword evidence="4 6" id="KW-1133">Transmembrane helix</keyword>
<evidence type="ECO:0000256" key="6">
    <source>
        <dbReference type="SAM" id="Phobius"/>
    </source>
</evidence>
<name>A0A934S7Q0_9BACT</name>
<feature type="transmembrane region" description="Helical" evidence="6">
    <location>
        <begin position="6"/>
        <end position="29"/>
    </location>
</feature>
<organism evidence="7 8">
    <name type="scientific">Luteolibacter pohnpeiensis</name>
    <dbReference type="NCBI Taxonomy" id="454153"/>
    <lineage>
        <taxon>Bacteria</taxon>
        <taxon>Pseudomonadati</taxon>
        <taxon>Verrucomicrobiota</taxon>
        <taxon>Verrucomicrobiia</taxon>
        <taxon>Verrucomicrobiales</taxon>
        <taxon>Verrucomicrobiaceae</taxon>
        <taxon>Luteolibacter</taxon>
    </lineage>
</organism>
<comment type="caution">
    <text evidence="7">The sequence shown here is derived from an EMBL/GenBank/DDBJ whole genome shotgun (WGS) entry which is preliminary data.</text>
</comment>
<dbReference type="EMBL" id="JAENIJ010000003">
    <property type="protein sequence ID" value="MBK1881232.1"/>
    <property type="molecule type" value="Genomic_DNA"/>
</dbReference>
<evidence type="ECO:0000313" key="7">
    <source>
        <dbReference type="EMBL" id="MBK1881232.1"/>
    </source>
</evidence>
<sequence>MFSESKLILFFAATVAMILTPGPAVLYIVARGFSQGVRSTLISVTGIFVGNLSHALAAALGLSAVFASSPLAYAMLKYLGAGYLLYLGIRKFMTKPVPVTDPTFQQENAAAVFRQGMMVGLFNPKIALFLLAFLPQFTSPGTSPMWLQLLILGVAFVLMGYVGDSCFALLSGSIGGWIRRHPKFGEMERWISGGIFCLLGIGLLLIK</sequence>
<feature type="transmembrane region" description="Helical" evidence="6">
    <location>
        <begin position="190"/>
        <end position="206"/>
    </location>
</feature>
<proteinExistence type="predicted"/>
<keyword evidence="3 6" id="KW-0812">Transmembrane</keyword>
<dbReference type="GO" id="GO:0005886">
    <property type="term" value="C:plasma membrane"/>
    <property type="evidence" value="ECO:0007669"/>
    <property type="project" value="UniProtKB-SubCell"/>
</dbReference>
<feature type="transmembrane region" description="Helical" evidence="6">
    <location>
        <begin position="41"/>
        <end position="65"/>
    </location>
</feature>
<evidence type="ECO:0000313" key="8">
    <source>
        <dbReference type="Proteomes" id="UP000603141"/>
    </source>
</evidence>
<feature type="transmembrane region" description="Helical" evidence="6">
    <location>
        <begin position="146"/>
        <end position="170"/>
    </location>
</feature>
<comment type="subcellular location">
    <subcellularLocation>
        <location evidence="1">Cell membrane</location>
        <topology evidence="1">Multi-pass membrane protein</topology>
    </subcellularLocation>
</comment>
<feature type="transmembrane region" description="Helical" evidence="6">
    <location>
        <begin position="110"/>
        <end position="134"/>
    </location>
</feature>
<keyword evidence="2" id="KW-1003">Cell membrane</keyword>
<reference evidence="7" key="1">
    <citation type="submission" date="2021-01" db="EMBL/GenBank/DDBJ databases">
        <title>Modified the classification status of verrucomicrobia.</title>
        <authorList>
            <person name="Feng X."/>
        </authorList>
    </citation>
    <scope>NUCLEOTIDE SEQUENCE</scope>
    <source>
        <strain evidence="7">KCTC 22041</strain>
    </source>
</reference>
<dbReference type="PANTHER" id="PTHR30086">
    <property type="entry name" value="ARGININE EXPORTER PROTEIN ARGO"/>
    <property type="match status" value="1"/>
</dbReference>
<evidence type="ECO:0000256" key="4">
    <source>
        <dbReference type="ARBA" id="ARBA00022989"/>
    </source>
</evidence>
<dbReference type="RefSeq" id="WP_200267251.1">
    <property type="nucleotide sequence ID" value="NZ_JAENIJ010000003.1"/>
</dbReference>
<evidence type="ECO:0000256" key="5">
    <source>
        <dbReference type="ARBA" id="ARBA00023136"/>
    </source>
</evidence>
<dbReference type="PANTHER" id="PTHR30086:SF20">
    <property type="entry name" value="ARGININE EXPORTER PROTEIN ARGO-RELATED"/>
    <property type="match status" value="1"/>
</dbReference>
<evidence type="ECO:0000256" key="2">
    <source>
        <dbReference type="ARBA" id="ARBA00022475"/>
    </source>
</evidence>